<dbReference type="InterPro" id="IPR005467">
    <property type="entry name" value="His_kinase_dom"/>
</dbReference>
<evidence type="ECO:0000256" key="4">
    <source>
        <dbReference type="ARBA" id="ARBA00022475"/>
    </source>
</evidence>
<dbReference type="Pfam" id="PF02518">
    <property type="entry name" value="HATPase_c"/>
    <property type="match status" value="1"/>
</dbReference>
<proteinExistence type="predicted"/>
<evidence type="ECO:0000256" key="3">
    <source>
        <dbReference type="ARBA" id="ARBA00012438"/>
    </source>
</evidence>
<evidence type="ECO:0000256" key="1">
    <source>
        <dbReference type="ARBA" id="ARBA00000085"/>
    </source>
</evidence>
<keyword evidence="10" id="KW-0418">Kinase</keyword>
<evidence type="ECO:0000256" key="10">
    <source>
        <dbReference type="ARBA" id="ARBA00022777"/>
    </source>
</evidence>
<keyword evidence="8 15" id="KW-0812">Transmembrane</keyword>
<keyword evidence="12 15" id="KW-1133">Transmembrane helix</keyword>
<sequence>MTARGQSDGAFMKMRLLFTLRTIHAQIAVIVVLALLIVVTAAPIVERWLRDDYHTPDIEQLADRLRAVADILAVATPTERDTIVEAARHSGWDMTLEPLLLSMQFAGASEGERLTDRIVEWLFPPDDWTVPLGGWRTFLGDRRVVAMQVDDTSMIVSTVATDDILLITDFIGQGTYYVVAILTLVFLFSSFAIWSILLPLRRIAHAAGNADLSNDAPIFEERGSREIVVVAKALNSMHNRISVMMESRTRMLRGISHDLRTPLTRLRMRAENLPEGASRDAMLSDIGRIDGLLTESLDYLRDNHRQESIERTDIASLVQTVCNEFADVGFNVEYRGPNRLTVNCRPLALTRAITNLCDNATKFGRSVSVELQQESDGVAIGISDDGPGISGQDKERVLEPFFKADAARNGPNDGFGLGLPIVAEIVQAHGGRLQLLDRQPHGLHVRLELPFS</sequence>
<evidence type="ECO:0000256" key="14">
    <source>
        <dbReference type="ARBA" id="ARBA00023136"/>
    </source>
</evidence>
<dbReference type="InterPro" id="IPR004358">
    <property type="entry name" value="Sig_transdc_His_kin-like_C"/>
</dbReference>
<dbReference type="GO" id="GO:0000155">
    <property type="term" value="F:phosphorelay sensor kinase activity"/>
    <property type="evidence" value="ECO:0007669"/>
    <property type="project" value="InterPro"/>
</dbReference>
<protein>
    <recommendedName>
        <fullName evidence="3">histidine kinase</fullName>
        <ecNumber evidence="3">2.7.13.3</ecNumber>
    </recommendedName>
</protein>
<dbReference type="RefSeq" id="WP_250912900.1">
    <property type="nucleotide sequence ID" value="NZ_JAMXLX010000006.1"/>
</dbReference>
<evidence type="ECO:0000256" key="13">
    <source>
        <dbReference type="ARBA" id="ARBA00023012"/>
    </source>
</evidence>
<keyword evidence="6" id="KW-0597">Phosphoprotein</keyword>
<keyword evidence="9" id="KW-0547">Nucleotide-binding</keyword>
<dbReference type="Pfam" id="PF00512">
    <property type="entry name" value="HisKA"/>
    <property type="match status" value="1"/>
</dbReference>
<keyword evidence="11 18" id="KW-0067">ATP-binding</keyword>
<dbReference type="Gene3D" id="1.10.287.130">
    <property type="match status" value="1"/>
</dbReference>
<feature type="domain" description="Histidine kinase" evidence="16">
    <location>
        <begin position="254"/>
        <end position="452"/>
    </location>
</feature>
<dbReference type="EMBL" id="JAMXLX010000006">
    <property type="protein sequence ID" value="MCO5958905.1"/>
    <property type="molecule type" value="Genomic_DNA"/>
</dbReference>
<dbReference type="InterPro" id="IPR003661">
    <property type="entry name" value="HisK_dim/P_dom"/>
</dbReference>
<keyword evidence="7" id="KW-0808">Transferase</keyword>
<keyword evidence="14 15" id="KW-0472">Membrane</keyword>
<dbReference type="Gene3D" id="3.30.565.10">
    <property type="entry name" value="Histidine kinase-like ATPase, C-terminal domain"/>
    <property type="match status" value="1"/>
</dbReference>
<evidence type="ECO:0000256" key="8">
    <source>
        <dbReference type="ARBA" id="ARBA00022692"/>
    </source>
</evidence>
<comment type="subcellular location">
    <subcellularLocation>
        <location evidence="2">Cell inner membrane</location>
        <topology evidence="2">Multi-pass membrane protein</topology>
    </subcellularLocation>
</comment>
<dbReference type="PANTHER" id="PTHR44936:SF5">
    <property type="entry name" value="SENSOR HISTIDINE KINASE ENVZ"/>
    <property type="match status" value="1"/>
</dbReference>
<dbReference type="InterPro" id="IPR003660">
    <property type="entry name" value="HAMP_dom"/>
</dbReference>
<dbReference type="InterPro" id="IPR050980">
    <property type="entry name" value="2C_sensor_his_kinase"/>
</dbReference>
<dbReference type="InterPro" id="IPR036890">
    <property type="entry name" value="HATPase_C_sf"/>
</dbReference>
<gene>
    <name evidence="18" type="ORF">NBH21_19170</name>
</gene>
<reference evidence="18" key="1">
    <citation type="submission" date="2022-06" db="EMBL/GenBank/DDBJ databases">
        <authorList>
            <person name="Sun Q."/>
        </authorList>
    </citation>
    <scope>NUCLEOTIDE SEQUENCE</scope>
    <source>
        <strain evidence="18">S101</strain>
    </source>
</reference>
<evidence type="ECO:0000256" key="6">
    <source>
        <dbReference type="ARBA" id="ARBA00022553"/>
    </source>
</evidence>
<feature type="transmembrane region" description="Helical" evidence="15">
    <location>
        <begin position="23"/>
        <end position="45"/>
    </location>
</feature>
<evidence type="ECO:0000256" key="9">
    <source>
        <dbReference type="ARBA" id="ARBA00022741"/>
    </source>
</evidence>
<keyword evidence="4" id="KW-1003">Cell membrane</keyword>
<evidence type="ECO:0000256" key="11">
    <source>
        <dbReference type="ARBA" id="ARBA00022840"/>
    </source>
</evidence>
<feature type="domain" description="HAMP" evidence="17">
    <location>
        <begin position="194"/>
        <end position="246"/>
    </location>
</feature>
<dbReference type="SMART" id="SM00387">
    <property type="entry name" value="HATPase_c"/>
    <property type="match status" value="1"/>
</dbReference>
<accession>A0AAJ1C083</accession>
<dbReference type="SMART" id="SM00388">
    <property type="entry name" value="HisKA"/>
    <property type="match status" value="1"/>
</dbReference>
<comment type="caution">
    <text evidence="18">The sequence shown here is derived from an EMBL/GenBank/DDBJ whole genome shotgun (WGS) entry which is preliminary data.</text>
</comment>
<name>A0AAJ1C083_9HYPH</name>
<dbReference type="GO" id="GO:0005886">
    <property type="term" value="C:plasma membrane"/>
    <property type="evidence" value="ECO:0007669"/>
    <property type="project" value="UniProtKB-SubCell"/>
</dbReference>
<evidence type="ECO:0000259" key="16">
    <source>
        <dbReference type="PROSITE" id="PS50109"/>
    </source>
</evidence>
<evidence type="ECO:0000256" key="12">
    <source>
        <dbReference type="ARBA" id="ARBA00022989"/>
    </source>
</evidence>
<dbReference type="Proteomes" id="UP001155380">
    <property type="component" value="Unassembled WGS sequence"/>
</dbReference>
<feature type="transmembrane region" description="Helical" evidence="15">
    <location>
        <begin position="176"/>
        <end position="197"/>
    </location>
</feature>
<dbReference type="PROSITE" id="PS50109">
    <property type="entry name" value="HIS_KIN"/>
    <property type="match status" value="1"/>
</dbReference>
<dbReference type="CDD" id="cd00082">
    <property type="entry name" value="HisKA"/>
    <property type="match status" value="1"/>
</dbReference>
<dbReference type="EC" id="2.7.13.3" evidence="3"/>
<organism evidence="18 19">
    <name type="scientific">Ciceribacter sichuanensis</name>
    <dbReference type="NCBI Taxonomy" id="2949647"/>
    <lineage>
        <taxon>Bacteria</taxon>
        <taxon>Pseudomonadati</taxon>
        <taxon>Pseudomonadota</taxon>
        <taxon>Alphaproteobacteria</taxon>
        <taxon>Hyphomicrobiales</taxon>
        <taxon>Rhizobiaceae</taxon>
        <taxon>Ciceribacter</taxon>
    </lineage>
</organism>
<keyword evidence="13" id="KW-0902">Two-component regulatory system</keyword>
<keyword evidence="5" id="KW-0997">Cell inner membrane</keyword>
<evidence type="ECO:0000256" key="7">
    <source>
        <dbReference type="ARBA" id="ARBA00022679"/>
    </source>
</evidence>
<dbReference type="AlphaFoldDB" id="A0AAJ1C083"/>
<dbReference type="GO" id="GO:0005524">
    <property type="term" value="F:ATP binding"/>
    <property type="evidence" value="ECO:0007669"/>
    <property type="project" value="UniProtKB-KW"/>
</dbReference>
<evidence type="ECO:0000256" key="2">
    <source>
        <dbReference type="ARBA" id="ARBA00004429"/>
    </source>
</evidence>
<evidence type="ECO:0000313" key="19">
    <source>
        <dbReference type="Proteomes" id="UP001155380"/>
    </source>
</evidence>
<dbReference type="InterPro" id="IPR003594">
    <property type="entry name" value="HATPase_dom"/>
</dbReference>
<comment type="catalytic activity">
    <reaction evidence="1">
        <text>ATP + protein L-histidine = ADP + protein N-phospho-L-histidine.</text>
        <dbReference type="EC" id="2.7.13.3"/>
    </reaction>
</comment>
<dbReference type="SUPFAM" id="SSF47384">
    <property type="entry name" value="Homodimeric domain of signal transducing histidine kinase"/>
    <property type="match status" value="1"/>
</dbReference>
<dbReference type="InterPro" id="IPR036097">
    <property type="entry name" value="HisK_dim/P_sf"/>
</dbReference>
<dbReference type="PRINTS" id="PR00344">
    <property type="entry name" value="BCTRLSENSOR"/>
</dbReference>
<evidence type="ECO:0000313" key="18">
    <source>
        <dbReference type="EMBL" id="MCO5958905.1"/>
    </source>
</evidence>
<dbReference type="PROSITE" id="PS50885">
    <property type="entry name" value="HAMP"/>
    <property type="match status" value="1"/>
</dbReference>
<dbReference type="SUPFAM" id="SSF55874">
    <property type="entry name" value="ATPase domain of HSP90 chaperone/DNA topoisomerase II/histidine kinase"/>
    <property type="match status" value="1"/>
</dbReference>
<evidence type="ECO:0000256" key="15">
    <source>
        <dbReference type="SAM" id="Phobius"/>
    </source>
</evidence>
<evidence type="ECO:0000259" key="17">
    <source>
        <dbReference type="PROSITE" id="PS50885"/>
    </source>
</evidence>
<evidence type="ECO:0000256" key="5">
    <source>
        <dbReference type="ARBA" id="ARBA00022519"/>
    </source>
</evidence>
<dbReference type="PANTHER" id="PTHR44936">
    <property type="entry name" value="SENSOR PROTEIN CREC"/>
    <property type="match status" value="1"/>
</dbReference>